<keyword evidence="4" id="KW-0479">Metal-binding</keyword>
<keyword evidence="6" id="KW-0378">Hydrolase</keyword>
<evidence type="ECO:0000256" key="9">
    <source>
        <dbReference type="ARBA" id="ARBA00022908"/>
    </source>
</evidence>
<comment type="catalytic activity">
    <reaction evidence="13">
        <text>DNA(n) + a 2'-deoxyribonucleoside 5'-triphosphate = DNA(n+1) + diphosphate</text>
        <dbReference type="Rhea" id="RHEA:22508"/>
        <dbReference type="Rhea" id="RHEA-COMP:17339"/>
        <dbReference type="Rhea" id="RHEA-COMP:17340"/>
        <dbReference type="ChEBI" id="CHEBI:33019"/>
        <dbReference type="ChEBI" id="CHEBI:61560"/>
        <dbReference type="ChEBI" id="CHEBI:173112"/>
        <dbReference type="EC" id="2.7.7.49"/>
    </reaction>
</comment>
<dbReference type="InterPro" id="IPR012337">
    <property type="entry name" value="RNaseH-like_sf"/>
</dbReference>
<dbReference type="GO" id="GO:0016787">
    <property type="term" value="F:hydrolase activity"/>
    <property type="evidence" value="ECO:0007669"/>
    <property type="project" value="UniProtKB-KW"/>
</dbReference>
<evidence type="ECO:0000256" key="12">
    <source>
        <dbReference type="ARBA" id="ARBA00023172"/>
    </source>
</evidence>
<dbReference type="InterPro" id="IPR001584">
    <property type="entry name" value="Integrase_cat-core"/>
</dbReference>
<keyword evidence="8" id="KW-0694">RNA-binding</keyword>
<dbReference type="AlphaFoldDB" id="A0A9Q3IM19"/>
<dbReference type="GO" id="GO:0046872">
    <property type="term" value="F:metal ion binding"/>
    <property type="evidence" value="ECO:0007669"/>
    <property type="project" value="UniProtKB-KW"/>
</dbReference>
<keyword evidence="5" id="KW-0255">Endonuclease</keyword>
<evidence type="ECO:0000256" key="11">
    <source>
        <dbReference type="ARBA" id="ARBA00022932"/>
    </source>
</evidence>
<dbReference type="GO" id="GO:0003887">
    <property type="term" value="F:DNA-directed DNA polymerase activity"/>
    <property type="evidence" value="ECO:0007669"/>
    <property type="project" value="UniProtKB-KW"/>
</dbReference>
<name>A0A9Q3IM19_9BASI</name>
<evidence type="ECO:0000256" key="6">
    <source>
        <dbReference type="ARBA" id="ARBA00022801"/>
    </source>
</evidence>
<keyword evidence="9" id="KW-0229">DNA integration</keyword>
<evidence type="ECO:0000256" key="14">
    <source>
        <dbReference type="ARBA" id="ARBA00049244"/>
    </source>
</evidence>
<comment type="catalytic activity">
    <reaction evidence="14">
        <text>DNA(n) + a 2'-deoxyribonucleoside 5'-triphosphate = DNA(n+1) + diphosphate</text>
        <dbReference type="Rhea" id="RHEA:22508"/>
        <dbReference type="Rhea" id="RHEA-COMP:17339"/>
        <dbReference type="Rhea" id="RHEA-COMP:17340"/>
        <dbReference type="ChEBI" id="CHEBI:33019"/>
        <dbReference type="ChEBI" id="CHEBI:61560"/>
        <dbReference type="ChEBI" id="CHEBI:173112"/>
        <dbReference type="EC" id="2.7.7.7"/>
    </reaction>
</comment>
<evidence type="ECO:0000313" key="16">
    <source>
        <dbReference type="EMBL" id="MBW0546473.1"/>
    </source>
</evidence>
<dbReference type="PANTHER" id="PTHR42648">
    <property type="entry name" value="TRANSPOSASE, PUTATIVE-RELATED"/>
    <property type="match status" value="1"/>
</dbReference>
<keyword evidence="7" id="KW-0460">Magnesium</keyword>
<keyword evidence="1" id="KW-0815">Transposition</keyword>
<keyword evidence="11" id="KW-0239">DNA-directed DNA polymerase</keyword>
<evidence type="ECO:0000313" key="17">
    <source>
        <dbReference type="Proteomes" id="UP000765509"/>
    </source>
</evidence>
<dbReference type="InterPro" id="IPR036397">
    <property type="entry name" value="RNaseH_sf"/>
</dbReference>
<evidence type="ECO:0000256" key="3">
    <source>
        <dbReference type="ARBA" id="ARBA00022722"/>
    </source>
</evidence>
<proteinExistence type="predicted"/>
<keyword evidence="10" id="KW-0695">RNA-directed DNA polymerase</keyword>
<dbReference type="GO" id="GO:0004519">
    <property type="term" value="F:endonuclease activity"/>
    <property type="evidence" value="ECO:0007669"/>
    <property type="project" value="UniProtKB-KW"/>
</dbReference>
<keyword evidence="3" id="KW-0540">Nuclease</keyword>
<reference evidence="16" key="1">
    <citation type="submission" date="2021-03" db="EMBL/GenBank/DDBJ databases">
        <title>Draft genome sequence of rust myrtle Austropuccinia psidii MF-1, a brazilian biotype.</title>
        <authorList>
            <person name="Quecine M.C."/>
            <person name="Pachon D.M.R."/>
            <person name="Bonatelli M.L."/>
            <person name="Correr F.H."/>
            <person name="Franceschini L.M."/>
            <person name="Leite T.F."/>
            <person name="Margarido G.R.A."/>
            <person name="Almeida C.A."/>
            <person name="Ferrarezi J.A."/>
            <person name="Labate C.A."/>
        </authorList>
    </citation>
    <scope>NUCLEOTIDE SEQUENCE</scope>
    <source>
        <strain evidence="16">MF-1</strain>
    </source>
</reference>
<sequence>MEISTEHSDLLLQQCLHEMFGHVAMKHIWSFMRQKYGDSILLNKKTNDCASCRISKSEQRSCLLPNHPKAEPMYIVSMDLMGPYSLSVNGGSCLMTARDASSTYGECHILKRKADATSLAIELMTRWERQSGCTAKVLRTDGGGEFKNDRLKKWCSAKGIVHEFSLLYFHEQNGLAEHFNRSVADIGKPSMQYRTASLMVEHLLKFYLDGALVSTAFVHIPSERCHKLDARAIQARVVAYLPD</sequence>
<dbReference type="GO" id="GO:0003964">
    <property type="term" value="F:RNA-directed DNA polymerase activity"/>
    <property type="evidence" value="ECO:0007669"/>
    <property type="project" value="UniProtKB-KW"/>
</dbReference>
<feature type="domain" description="Integrase catalytic" evidence="15">
    <location>
        <begin position="68"/>
        <end position="229"/>
    </location>
</feature>
<keyword evidence="2" id="KW-0548">Nucleotidyltransferase</keyword>
<dbReference type="SUPFAM" id="SSF53098">
    <property type="entry name" value="Ribonuclease H-like"/>
    <property type="match status" value="1"/>
</dbReference>
<dbReference type="GO" id="GO:0015074">
    <property type="term" value="P:DNA integration"/>
    <property type="evidence" value="ECO:0007669"/>
    <property type="project" value="UniProtKB-KW"/>
</dbReference>
<keyword evidence="17" id="KW-1185">Reference proteome</keyword>
<dbReference type="GO" id="GO:0006310">
    <property type="term" value="P:DNA recombination"/>
    <property type="evidence" value="ECO:0007669"/>
    <property type="project" value="UniProtKB-KW"/>
</dbReference>
<accession>A0A9Q3IM19</accession>
<evidence type="ECO:0000256" key="2">
    <source>
        <dbReference type="ARBA" id="ARBA00022695"/>
    </source>
</evidence>
<organism evidence="16 17">
    <name type="scientific">Austropuccinia psidii MF-1</name>
    <dbReference type="NCBI Taxonomy" id="1389203"/>
    <lineage>
        <taxon>Eukaryota</taxon>
        <taxon>Fungi</taxon>
        <taxon>Dikarya</taxon>
        <taxon>Basidiomycota</taxon>
        <taxon>Pucciniomycotina</taxon>
        <taxon>Pucciniomycetes</taxon>
        <taxon>Pucciniales</taxon>
        <taxon>Sphaerophragmiaceae</taxon>
        <taxon>Austropuccinia</taxon>
    </lineage>
</organism>
<protein>
    <recommendedName>
        <fullName evidence="15">Integrase catalytic domain-containing protein</fullName>
    </recommendedName>
</protein>
<evidence type="ECO:0000256" key="10">
    <source>
        <dbReference type="ARBA" id="ARBA00022918"/>
    </source>
</evidence>
<dbReference type="GO" id="GO:0003723">
    <property type="term" value="F:RNA binding"/>
    <property type="evidence" value="ECO:0007669"/>
    <property type="project" value="UniProtKB-KW"/>
</dbReference>
<dbReference type="PROSITE" id="PS50994">
    <property type="entry name" value="INTEGRASE"/>
    <property type="match status" value="1"/>
</dbReference>
<evidence type="ECO:0000256" key="1">
    <source>
        <dbReference type="ARBA" id="ARBA00022578"/>
    </source>
</evidence>
<evidence type="ECO:0000256" key="5">
    <source>
        <dbReference type="ARBA" id="ARBA00022759"/>
    </source>
</evidence>
<keyword evidence="11" id="KW-0808">Transferase</keyword>
<evidence type="ECO:0000256" key="8">
    <source>
        <dbReference type="ARBA" id="ARBA00022884"/>
    </source>
</evidence>
<dbReference type="OrthoDB" id="3053103at2759"/>
<dbReference type="GO" id="GO:0032196">
    <property type="term" value="P:transposition"/>
    <property type="evidence" value="ECO:0007669"/>
    <property type="project" value="UniProtKB-KW"/>
</dbReference>
<evidence type="ECO:0000256" key="4">
    <source>
        <dbReference type="ARBA" id="ARBA00022723"/>
    </source>
</evidence>
<dbReference type="EMBL" id="AVOT02051468">
    <property type="protein sequence ID" value="MBW0546473.1"/>
    <property type="molecule type" value="Genomic_DNA"/>
</dbReference>
<evidence type="ECO:0000256" key="13">
    <source>
        <dbReference type="ARBA" id="ARBA00048173"/>
    </source>
</evidence>
<comment type="caution">
    <text evidence="16">The sequence shown here is derived from an EMBL/GenBank/DDBJ whole genome shotgun (WGS) entry which is preliminary data.</text>
</comment>
<dbReference type="Gene3D" id="3.30.420.10">
    <property type="entry name" value="Ribonuclease H-like superfamily/Ribonuclease H"/>
    <property type="match status" value="1"/>
</dbReference>
<dbReference type="Proteomes" id="UP000765509">
    <property type="component" value="Unassembled WGS sequence"/>
</dbReference>
<keyword evidence="12" id="KW-0233">DNA recombination</keyword>
<dbReference type="InterPro" id="IPR039537">
    <property type="entry name" value="Retrotran_Ty1/copia-like"/>
</dbReference>
<dbReference type="PANTHER" id="PTHR42648:SF11">
    <property type="entry name" value="TRANSPOSON TY4-P GAG-POL POLYPROTEIN"/>
    <property type="match status" value="1"/>
</dbReference>
<dbReference type="GO" id="GO:0005634">
    <property type="term" value="C:nucleus"/>
    <property type="evidence" value="ECO:0007669"/>
    <property type="project" value="UniProtKB-ARBA"/>
</dbReference>
<evidence type="ECO:0000259" key="15">
    <source>
        <dbReference type="PROSITE" id="PS50994"/>
    </source>
</evidence>
<gene>
    <name evidence="16" type="ORF">O181_086188</name>
</gene>
<evidence type="ECO:0000256" key="7">
    <source>
        <dbReference type="ARBA" id="ARBA00022842"/>
    </source>
</evidence>